<dbReference type="Pfam" id="PF00264">
    <property type="entry name" value="Tyrosinase"/>
    <property type="match status" value="1"/>
</dbReference>
<dbReference type="GeneID" id="38138243"/>
<dbReference type="PANTHER" id="PTHR11474:SF126">
    <property type="entry name" value="TYROSINASE-LIKE PROTEIN TYR-1-RELATED"/>
    <property type="match status" value="1"/>
</dbReference>
<dbReference type="SUPFAM" id="SSF48056">
    <property type="entry name" value="Di-copper centre-containing domain"/>
    <property type="match status" value="1"/>
</dbReference>
<evidence type="ECO:0000313" key="5">
    <source>
        <dbReference type="EMBL" id="RDH26962.1"/>
    </source>
</evidence>
<dbReference type="Proteomes" id="UP000253729">
    <property type="component" value="Unassembled WGS sequence"/>
</dbReference>
<evidence type="ECO:0000256" key="1">
    <source>
        <dbReference type="ARBA" id="ARBA00022723"/>
    </source>
</evidence>
<dbReference type="EMBL" id="KZ852107">
    <property type="protein sequence ID" value="RDH26962.1"/>
    <property type="molecule type" value="Genomic_DNA"/>
</dbReference>
<dbReference type="InterPro" id="IPR002227">
    <property type="entry name" value="Tyrosinase_Cu-bd"/>
</dbReference>
<dbReference type="InterPro" id="IPR008922">
    <property type="entry name" value="Di-copper_centre_dom_sf"/>
</dbReference>
<evidence type="ECO:0000256" key="2">
    <source>
        <dbReference type="ARBA" id="ARBA00023008"/>
    </source>
</evidence>
<dbReference type="PROSITE" id="PS00498">
    <property type="entry name" value="TYROSINASE_2"/>
    <property type="match status" value="1"/>
</dbReference>
<organism evidence="5 6">
    <name type="scientific">Aspergillus welwitschiae</name>
    <dbReference type="NCBI Taxonomy" id="1341132"/>
    <lineage>
        <taxon>Eukaryota</taxon>
        <taxon>Fungi</taxon>
        <taxon>Dikarya</taxon>
        <taxon>Ascomycota</taxon>
        <taxon>Pezizomycotina</taxon>
        <taxon>Eurotiomycetes</taxon>
        <taxon>Eurotiomycetidae</taxon>
        <taxon>Eurotiales</taxon>
        <taxon>Aspergillaceae</taxon>
        <taxon>Aspergillus</taxon>
        <taxon>Aspergillus subgen. Circumdati</taxon>
    </lineage>
</organism>
<feature type="domain" description="Tyrosinase copper-binding" evidence="3">
    <location>
        <begin position="76"/>
        <end position="93"/>
    </location>
</feature>
<dbReference type="InterPro" id="IPR050316">
    <property type="entry name" value="Tyrosinase/Hemocyanin"/>
</dbReference>
<evidence type="ECO:0000313" key="6">
    <source>
        <dbReference type="Proteomes" id="UP000253729"/>
    </source>
</evidence>
<keyword evidence="6" id="KW-1185">Reference proteome</keyword>
<accession>A0A3F3PJR3</accession>
<sequence length="301" mass="33743">MGIISTLKPRSNNVTCSESTKHTRVEWSNLTQSQKKVYLTAVQCLFSLPSQTGIDGTVTRYDDLNAMHQVQTKTIHRVGQFLPFHRLYVHAYEKILREECGYTGPTPWWDETKDAGNFSNSSIFDSKSGFGGDGVGSNKCVVDGPFANITLHIGPGTSNKDHCLSRFIDEGNSSLANTTYVSSCQSQSTYIDYLDKSALTTHGAGHGGVGGVMYDIDSSPGDPLFYLHHAWYDRLWWNWQKADLQNRLYQVGGYTTQTEPADGWKNLTLDYTLTTYNIVPNVTVREVMDIQGGYLCYDYDY</sequence>
<evidence type="ECO:0000259" key="4">
    <source>
        <dbReference type="PROSITE" id="PS00498"/>
    </source>
</evidence>
<keyword evidence="2" id="KW-0186">Copper</keyword>
<proteinExistence type="predicted"/>
<gene>
    <name evidence="5" type="ORF">BDQ94DRAFT_164037</name>
</gene>
<keyword evidence="1" id="KW-0479">Metal-binding</keyword>
<dbReference type="GO" id="GO:0016491">
    <property type="term" value="F:oxidoreductase activity"/>
    <property type="evidence" value="ECO:0007669"/>
    <property type="project" value="InterPro"/>
</dbReference>
<protein>
    <recommendedName>
        <fullName evidence="3 4">Tyrosinase copper-binding domain-containing protein</fullName>
    </recommendedName>
</protein>
<dbReference type="GO" id="GO:0046872">
    <property type="term" value="F:metal ion binding"/>
    <property type="evidence" value="ECO:0007669"/>
    <property type="project" value="UniProtKB-KW"/>
</dbReference>
<feature type="domain" description="Tyrosinase copper-binding" evidence="4">
    <location>
        <begin position="222"/>
        <end position="233"/>
    </location>
</feature>
<dbReference type="PROSITE" id="PS00497">
    <property type="entry name" value="TYROSINASE_1"/>
    <property type="match status" value="1"/>
</dbReference>
<dbReference type="AlphaFoldDB" id="A0A3F3PJR3"/>
<name>A0A3F3PJR3_9EURO</name>
<reference evidence="5 6" key="1">
    <citation type="submission" date="2018-07" db="EMBL/GenBank/DDBJ databases">
        <title>The genomes of Aspergillus section Nigri reveals drivers in fungal speciation.</title>
        <authorList>
            <consortium name="DOE Joint Genome Institute"/>
            <person name="Vesth T.C."/>
            <person name="Nybo J."/>
            <person name="Theobald S."/>
            <person name="Brandl J."/>
            <person name="Frisvad J.C."/>
            <person name="Nielsen K.F."/>
            <person name="Lyhne E.K."/>
            <person name="Kogle M.E."/>
            <person name="Kuo A."/>
            <person name="Riley R."/>
            <person name="Clum A."/>
            <person name="Nolan M."/>
            <person name="Lipzen A."/>
            <person name="Salamov A."/>
            <person name="Henrissat B."/>
            <person name="Wiebenga A."/>
            <person name="De vries R.P."/>
            <person name="Grigoriev I.V."/>
            <person name="Mortensen U.H."/>
            <person name="Andersen M.R."/>
            <person name="Baker S.E."/>
        </authorList>
    </citation>
    <scope>NUCLEOTIDE SEQUENCE [LARGE SCALE GENOMIC DNA]</scope>
    <source>
        <strain evidence="5 6">CBS 139.54b</strain>
    </source>
</reference>
<dbReference type="Gene3D" id="1.10.1280.10">
    <property type="entry name" value="Di-copper center containing domain from catechol oxidase"/>
    <property type="match status" value="1"/>
</dbReference>
<evidence type="ECO:0000259" key="3">
    <source>
        <dbReference type="PROSITE" id="PS00497"/>
    </source>
</evidence>
<dbReference type="STRING" id="1341132.A0A3F3PJR3"/>
<dbReference type="RefSeq" id="XP_026619984.1">
    <property type="nucleotide sequence ID" value="XM_026769887.1"/>
</dbReference>
<dbReference type="PANTHER" id="PTHR11474">
    <property type="entry name" value="TYROSINASE FAMILY MEMBER"/>
    <property type="match status" value="1"/>
</dbReference>
<dbReference type="PRINTS" id="PR00092">
    <property type="entry name" value="TYROSINASE"/>
</dbReference>